<dbReference type="Pfam" id="PF14226">
    <property type="entry name" value="DIOX_N"/>
    <property type="match status" value="1"/>
</dbReference>
<dbReference type="GO" id="GO:0046872">
    <property type="term" value="F:metal ion binding"/>
    <property type="evidence" value="ECO:0007669"/>
    <property type="project" value="UniProtKB-KW"/>
</dbReference>
<reference evidence="7" key="2">
    <citation type="submission" date="2023-06" db="EMBL/GenBank/DDBJ databases">
        <authorList>
            <person name="Ma L."/>
            <person name="Liu K.-W."/>
            <person name="Li Z."/>
            <person name="Hsiao Y.-Y."/>
            <person name="Qi Y."/>
            <person name="Fu T."/>
            <person name="Tang G."/>
            <person name="Zhang D."/>
            <person name="Sun W.-H."/>
            <person name="Liu D.-K."/>
            <person name="Li Y."/>
            <person name="Chen G.-Z."/>
            <person name="Liu X.-D."/>
            <person name="Liao X.-Y."/>
            <person name="Jiang Y.-T."/>
            <person name="Yu X."/>
            <person name="Hao Y."/>
            <person name="Huang J."/>
            <person name="Zhao X.-W."/>
            <person name="Ke S."/>
            <person name="Chen Y.-Y."/>
            <person name="Wu W.-L."/>
            <person name="Hsu J.-L."/>
            <person name="Lin Y.-F."/>
            <person name="Huang M.-D."/>
            <person name="Li C.-Y."/>
            <person name="Huang L."/>
            <person name="Wang Z.-W."/>
            <person name="Zhao X."/>
            <person name="Zhong W.-Y."/>
            <person name="Peng D.-H."/>
            <person name="Ahmad S."/>
            <person name="Lan S."/>
            <person name="Zhang J.-S."/>
            <person name="Tsai W.-C."/>
            <person name="Van De Peer Y."/>
            <person name="Liu Z.-J."/>
        </authorList>
    </citation>
    <scope>NUCLEOTIDE SEQUENCE</scope>
    <source>
        <strain evidence="7">SCP</strain>
        <tissue evidence="7">Leaves</tissue>
    </source>
</reference>
<dbReference type="InterPro" id="IPR005123">
    <property type="entry name" value="Oxoglu/Fe-dep_dioxygenase_dom"/>
</dbReference>
<evidence type="ECO:0000256" key="1">
    <source>
        <dbReference type="ARBA" id="ARBA00008056"/>
    </source>
</evidence>
<evidence type="ECO:0000256" key="5">
    <source>
        <dbReference type="RuleBase" id="RU003682"/>
    </source>
</evidence>
<evidence type="ECO:0000313" key="8">
    <source>
        <dbReference type="Proteomes" id="UP001179952"/>
    </source>
</evidence>
<evidence type="ECO:0000313" key="7">
    <source>
        <dbReference type="EMBL" id="KAK1262704.1"/>
    </source>
</evidence>
<dbReference type="Pfam" id="PF03171">
    <property type="entry name" value="2OG-FeII_Oxy"/>
    <property type="match status" value="1"/>
</dbReference>
<dbReference type="SUPFAM" id="SSF51197">
    <property type="entry name" value="Clavaminate synthase-like"/>
    <property type="match status" value="1"/>
</dbReference>
<keyword evidence="2 5" id="KW-0479">Metal-binding</keyword>
<dbReference type="PANTHER" id="PTHR47991">
    <property type="entry name" value="OXOGLUTARATE/IRON-DEPENDENT DIOXYGENASE"/>
    <property type="match status" value="1"/>
</dbReference>
<evidence type="ECO:0000256" key="3">
    <source>
        <dbReference type="ARBA" id="ARBA00023002"/>
    </source>
</evidence>
<dbReference type="EMBL" id="JAUJYN010000010">
    <property type="protein sequence ID" value="KAK1262704.1"/>
    <property type="molecule type" value="Genomic_DNA"/>
</dbReference>
<comment type="similarity">
    <text evidence="1 5">Belongs to the iron/ascorbate-dependent oxidoreductase family.</text>
</comment>
<evidence type="ECO:0000259" key="6">
    <source>
        <dbReference type="PROSITE" id="PS51471"/>
    </source>
</evidence>
<evidence type="ECO:0000256" key="4">
    <source>
        <dbReference type="ARBA" id="ARBA00023004"/>
    </source>
</evidence>
<protein>
    <submittedName>
        <fullName evidence="7">S-norcoclaurine synthase 1</fullName>
    </submittedName>
</protein>
<dbReference type="InterPro" id="IPR027443">
    <property type="entry name" value="IPNS-like_sf"/>
</dbReference>
<dbReference type="Proteomes" id="UP001179952">
    <property type="component" value="Unassembled WGS sequence"/>
</dbReference>
<name>A0AAV9AET3_ACOGR</name>
<feature type="domain" description="Fe2OG dioxygenase" evidence="6">
    <location>
        <begin position="205"/>
        <end position="305"/>
    </location>
</feature>
<dbReference type="AlphaFoldDB" id="A0AAV9AET3"/>
<organism evidence="7 8">
    <name type="scientific">Acorus gramineus</name>
    <name type="common">Dwarf sweet flag</name>
    <dbReference type="NCBI Taxonomy" id="55184"/>
    <lineage>
        <taxon>Eukaryota</taxon>
        <taxon>Viridiplantae</taxon>
        <taxon>Streptophyta</taxon>
        <taxon>Embryophyta</taxon>
        <taxon>Tracheophyta</taxon>
        <taxon>Spermatophyta</taxon>
        <taxon>Magnoliopsida</taxon>
        <taxon>Liliopsida</taxon>
        <taxon>Acoraceae</taxon>
        <taxon>Acorus</taxon>
    </lineage>
</organism>
<evidence type="ECO:0000256" key="2">
    <source>
        <dbReference type="ARBA" id="ARBA00022723"/>
    </source>
</evidence>
<keyword evidence="8" id="KW-1185">Reference proteome</keyword>
<reference evidence="7" key="1">
    <citation type="journal article" date="2023" name="Nat. Commun.">
        <title>Diploid and tetraploid genomes of Acorus and the evolution of monocots.</title>
        <authorList>
            <person name="Ma L."/>
            <person name="Liu K.W."/>
            <person name="Li Z."/>
            <person name="Hsiao Y.Y."/>
            <person name="Qi Y."/>
            <person name="Fu T."/>
            <person name="Tang G.D."/>
            <person name="Zhang D."/>
            <person name="Sun W.H."/>
            <person name="Liu D.K."/>
            <person name="Li Y."/>
            <person name="Chen G.Z."/>
            <person name="Liu X.D."/>
            <person name="Liao X.Y."/>
            <person name="Jiang Y.T."/>
            <person name="Yu X."/>
            <person name="Hao Y."/>
            <person name="Huang J."/>
            <person name="Zhao X.W."/>
            <person name="Ke S."/>
            <person name="Chen Y.Y."/>
            <person name="Wu W.L."/>
            <person name="Hsu J.L."/>
            <person name="Lin Y.F."/>
            <person name="Huang M.D."/>
            <person name="Li C.Y."/>
            <person name="Huang L."/>
            <person name="Wang Z.W."/>
            <person name="Zhao X."/>
            <person name="Zhong W.Y."/>
            <person name="Peng D.H."/>
            <person name="Ahmad S."/>
            <person name="Lan S."/>
            <person name="Zhang J.S."/>
            <person name="Tsai W.C."/>
            <person name="Van de Peer Y."/>
            <person name="Liu Z.J."/>
        </authorList>
    </citation>
    <scope>NUCLEOTIDE SEQUENCE</scope>
    <source>
        <strain evidence="7">SCP</strain>
    </source>
</reference>
<dbReference type="Gene3D" id="2.60.120.330">
    <property type="entry name" value="B-lactam Antibiotic, Isopenicillin N Synthase, Chain"/>
    <property type="match status" value="1"/>
</dbReference>
<dbReference type="GO" id="GO:0016491">
    <property type="term" value="F:oxidoreductase activity"/>
    <property type="evidence" value="ECO:0007669"/>
    <property type="project" value="UniProtKB-KW"/>
</dbReference>
<proteinExistence type="inferred from homology"/>
<dbReference type="InterPro" id="IPR044861">
    <property type="entry name" value="IPNS-like_FE2OG_OXY"/>
</dbReference>
<keyword evidence="4 5" id="KW-0408">Iron</keyword>
<accession>A0AAV9AET3</accession>
<dbReference type="FunFam" id="2.60.120.330:FF:000001">
    <property type="entry name" value="Protein SRG1"/>
    <property type="match status" value="1"/>
</dbReference>
<comment type="caution">
    <text evidence="7">The sequence shown here is derived from an EMBL/GenBank/DDBJ whole genome shotgun (WGS) entry which is preliminary data.</text>
</comment>
<dbReference type="PROSITE" id="PS51471">
    <property type="entry name" value="FE2OG_OXY"/>
    <property type="match status" value="1"/>
</dbReference>
<dbReference type="InterPro" id="IPR050295">
    <property type="entry name" value="Plant_2OG-oxidoreductases"/>
</dbReference>
<gene>
    <name evidence="7" type="ORF">QJS04_geneDACA008754</name>
</gene>
<dbReference type="InterPro" id="IPR026992">
    <property type="entry name" value="DIOX_N"/>
</dbReference>
<sequence length="346" mass="39024">METVEKGIFGSSLQIPNVQVLSSKKLTEIPNQFIRPERETELALGGPLQQEIPTVDLTKLLDQQFAEEESKKLHLACQEWGFFHLINHGVGGEVIEKIKRDVKEFFKQPLEVKEAHSQLPDSAEGYGQGFVVSQEQRLDWSDKLSLRIRPISSRMRFWPTQPTSFRETLEQYSSELMKVTDSLLRATAKNLGVDPDVLIDKFKDGMQSVRMNYYPPCPQPDKALGLSPHSDASGLTILLQINEVQGLQIMKDDNWVPVTPLPESFVVNIGDAIEILSNGKYKSINHRGTVDPEKERLSIASFHSPRSDADIGPLPELVRDGGEVYYNNMKYGQFLNLFLSGKLDDV</sequence>
<keyword evidence="3 5" id="KW-0560">Oxidoreductase</keyword>